<organism evidence="6 7">
    <name type="scientific">Fusarium zealandicum</name>
    <dbReference type="NCBI Taxonomy" id="1053134"/>
    <lineage>
        <taxon>Eukaryota</taxon>
        <taxon>Fungi</taxon>
        <taxon>Dikarya</taxon>
        <taxon>Ascomycota</taxon>
        <taxon>Pezizomycotina</taxon>
        <taxon>Sordariomycetes</taxon>
        <taxon>Hypocreomycetidae</taxon>
        <taxon>Hypocreales</taxon>
        <taxon>Nectriaceae</taxon>
        <taxon>Fusarium</taxon>
        <taxon>Fusarium staphyleae species complex</taxon>
    </lineage>
</organism>
<reference evidence="6" key="1">
    <citation type="journal article" date="2020" name="BMC Genomics">
        <title>Correction to: Identification and distribution of gene clusters required for synthesis of sphingolipid metabolism inhibitors in diverse species of the filamentous fungus Fusarium.</title>
        <authorList>
            <person name="Kim H.S."/>
            <person name="Lohmar J.M."/>
            <person name="Busman M."/>
            <person name="Brown D.W."/>
            <person name="Naumann T.A."/>
            <person name="Divon H.H."/>
            <person name="Lysoe E."/>
            <person name="Uhlig S."/>
            <person name="Proctor R.H."/>
        </authorList>
    </citation>
    <scope>NUCLEOTIDE SEQUENCE</scope>
    <source>
        <strain evidence="6">NRRL 22465</strain>
    </source>
</reference>
<dbReference type="InterPro" id="IPR023779">
    <property type="entry name" value="Chromodomain_CS"/>
</dbReference>
<feature type="compositionally biased region" description="Basic residues" evidence="4">
    <location>
        <begin position="127"/>
        <end position="136"/>
    </location>
</feature>
<dbReference type="Proteomes" id="UP000635477">
    <property type="component" value="Unassembled WGS sequence"/>
</dbReference>
<dbReference type="InterPro" id="IPR051219">
    <property type="entry name" value="Heterochromatin_chromo-domain"/>
</dbReference>
<dbReference type="SMART" id="SM00298">
    <property type="entry name" value="CHROMO"/>
    <property type="match status" value="1"/>
</dbReference>
<dbReference type="InterPro" id="IPR016197">
    <property type="entry name" value="Chromo-like_dom_sf"/>
</dbReference>
<evidence type="ECO:0000259" key="5">
    <source>
        <dbReference type="PROSITE" id="PS50013"/>
    </source>
</evidence>
<reference evidence="6" key="2">
    <citation type="submission" date="2020-05" db="EMBL/GenBank/DDBJ databases">
        <authorList>
            <person name="Kim H.-S."/>
            <person name="Proctor R.H."/>
            <person name="Brown D.W."/>
        </authorList>
    </citation>
    <scope>NUCLEOTIDE SEQUENCE</scope>
    <source>
        <strain evidence="6">NRRL 22465</strain>
    </source>
</reference>
<keyword evidence="7" id="KW-1185">Reference proteome</keyword>
<feature type="region of interest" description="Disordered" evidence="4">
    <location>
        <begin position="41"/>
        <end position="150"/>
    </location>
</feature>
<dbReference type="InterPro" id="IPR000953">
    <property type="entry name" value="Chromo/chromo_shadow_dom"/>
</dbReference>
<evidence type="ECO:0000256" key="1">
    <source>
        <dbReference type="ARBA" id="ARBA00004123"/>
    </source>
</evidence>
<dbReference type="OrthoDB" id="433924at2759"/>
<evidence type="ECO:0000256" key="4">
    <source>
        <dbReference type="SAM" id="MobiDB-lite"/>
    </source>
</evidence>
<evidence type="ECO:0000313" key="7">
    <source>
        <dbReference type="Proteomes" id="UP000635477"/>
    </source>
</evidence>
<accession>A0A8H4UPT5</accession>
<feature type="compositionally biased region" description="Basic residues" evidence="4">
    <location>
        <begin position="60"/>
        <end position="73"/>
    </location>
</feature>
<keyword evidence="3" id="KW-0539">Nucleus</keyword>
<gene>
    <name evidence="6" type="ORF">FZEAL_2921</name>
</gene>
<dbReference type="PROSITE" id="PS00598">
    <property type="entry name" value="CHROMO_1"/>
    <property type="match status" value="1"/>
</dbReference>
<dbReference type="Gene3D" id="2.40.50.40">
    <property type="match status" value="1"/>
</dbReference>
<evidence type="ECO:0000256" key="3">
    <source>
        <dbReference type="ARBA" id="ARBA00023242"/>
    </source>
</evidence>
<comment type="subcellular location">
    <subcellularLocation>
        <location evidence="1">Nucleus</location>
    </subcellularLocation>
</comment>
<dbReference type="Pfam" id="PF00385">
    <property type="entry name" value="Chromo"/>
    <property type="match status" value="1"/>
</dbReference>
<dbReference type="InterPro" id="IPR023780">
    <property type="entry name" value="Chromo_domain"/>
</dbReference>
<sequence length="209" mass="23633">MPAAEKAPTVFFARDKQHPWDGFVDLRESIEKDDSMVNVVSDIMGYESDDDEPESPTPAKAKKHTFAAKRRLPPHSENDDDDSSKTMDTPSKRQRRSLKNAATTPRRSERISSAASPPKEETSKAKAPAKRGRGRPPTKGLTARRGPQQEWEVESIVDSQIDAVTSEHFYLVKWKGFASKQNTWEPKKNLSSCLQLVQAFEKKKPTKRR</sequence>
<protein>
    <recommendedName>
        <fullName evidence="5">Chromo domain-containing protein</fullName>
    </recommendedName>
</protein>
<dbReference type="AlphaFoldDB" id="A0A8H4UPT5"/>
<feature type="domain" description="Chromo" evidence="5">
    <location>
        <begin position="151"/>
        <end position="209"/>
    </location>
</feature>
<dbReference type="GO" id="GO:0006338">
    <property type="term" value="P:chromatin remodeling"/>
    <property type="evidence" value="ECO:0007669"/>
    <property type="project" value="UniProtKB-ARBA"/>
</dbReference>
<evidence type="ECO:0000313" key="6">
    <source>
        <dbReference type="EMBL" id="KAF4981233.1"/>
    </source>
</evidence>
<dbReference type="CDD" id="cd00024">
    <property type="entry name" value="CD_CSD"/>
    <property type="match status" value="1"/>
</dbReference>
<comment type="caution">
    <text evidence="6">The sequence shown here is derived from an EMBL/GenBank/DDBJ whole genome shotgun (WGS) entry which is preliminary data.</text>
</comment>
<dbReference type="SUPFAM" id="SSF54160">
    <property type="entry name" value="Chromo domain-like"/>
    <property type="match status" value="1"/>
</dbReference>
<dbReference type="PROSITE" id="PS50013">
    <property type="entry name" value="CHROMO_2"/>
    <property type="match status" value="1"/>
</dbReference>
<proteinExistence type="predicted"/>
<feature type="compositionally biased region" description="Polar residues" evidence="4">
    <location>
        <begin position="100"/>
        <end position="115"/>
    </location>
</feature>
<dbReference type="PANTHER" id="PTHR22812">
    <property type="entry name" value="CHROMOBOX PROTEIN"/>
    <property type="match status" value="1"/>
</dbReference>
<comment type="subunit">
    <text evidence="2">Component of the NuA4 histone acetyltransferase complex.</text>
</comment>
<evidence type="ECO:0000256" key="2">
    <source>
        <dbReference type="ARBA" id="ARBA00011353"/>
    </source>
</evidence>
<dbReference type="GO" id="GO:0005634">
    <property type="term" value="C:nucleus"/>
    <property type="evidence" value="ECO:0007669"/>
    <property type="project" value="UniProtKB-SubCell"/>
</dbReference>
<name>A0A8H4UPT5_9HYPO</name>
<dbReference type="EMBL" id="JABEYC010000178">
    <property type="protein sequence ID" value="KAF4981233.1"/>
    <property type="molecule type" value="Genomic_DNA"/>
</dbReference>